<evidence type="ECO:0000256" key="1">
    <source>
        <dbReference type="ARBA" id="ARBA00022614"/>
    </source>
</evidence>
<keyword evidence="2" id="KW-0677">Repeat</keyword>
<dbReference type="GO" id="GO:0051707">
    <property type="term" value="P:response to other organism"/>
    <property type="evidence" value="ECO:0007669"/>
    <property type="project" value="UniProtKB-ARBA"/>
</dbReference>
<keyword evidence="1" id="KW-0433">Leucine-rich repeat</keyword>
<dbReference type="EMBL" id="MLFT02003022">
    <property type="protein sequence ID" value="PHT25089.1"/>
    <property type="molecule type" value="Genomic_DNA"/>
</dbReference>
<dbReference type="PROSITE" id="PS51450">
    <property type="entry name" value="LRR"/>
    <property type="match status" value="1"/>
</dbReference>
<evidence type="ECO:0000313" key="7">
    <source>
        <dbReference type="Proteomes" id="UP000224567"/>
    </source>
</evidence>
<accession>A0A2G2UWI1</accession>
<dbReference type="InterPro" id="IPR058546">
    <property type="entry name" value="RPS4B/Roq1-like_LRR"/>
</dbReference>
<dbReference type="GO" id="GO:0006952">
    <property type="term" value="P:defense response"/>
    <property type="evidence" value="ECO:0007669"/>
    <property type="project" value="UniProtKB-ARBA"/>
</dbReference>
<gene>
    <name evidence="6" type="ORF">CQW23_35268</name>
</gene>
<feature type="domain" description="Disease resistance protein RPS4B/Roq1-like leucine-rich repeats" evidence="5">
    <location>
        <begin position="62"/>
        <end position="224"/>
    </location>
</feature>
<dbReference type="Gene3D" id="3.80.10.10">
    <property type="entry name" value="Ribonuclease Inhibitor"/>
    <property type="match status" value="3"/>
</dbReference>
<dbReference type="STRING" id="33114.A0A2G2UWI1"/>
<organism evidence="6 7">
    <name type="scientific">Capsicum baccatum</name>
    <name type="common">Peruvian pepper</name>
    <dbReference type="NCBI Taxonomy" id="33114"/>
    <lineage>
        <taxon>Eukaryota</taxon>
        <taxon>Viridiplantae</taxon>
        <taxon>Streptophyta</taxon>
        <taxon>Embryophyta</taxon>
        <taxon>Tracheophyta</taxon>
        <taxon>Spermatophyta</taxon>
        <taxon>Magnoliopsida</taxon>
        <taxon>eudicotyledons</taxon>
        <taxon>Gunneridae</taxon>
        <taxon>Pentapetalae</taxon>
        <taxon>asterids</taxon>
        <taxon>lamiids</taxon>
        <taxon>Solanales</taxon>
        <taxon>Solanaceae</taxon>
        <taxon>Solanoideae</taxon>
        <taxon>Capsiceae</taxon>
        <taxon>Capsicum</taxon>
    </lineage>
</organism>
<sequence>MHRLSELYLGATALIELPASFENLSGVSVINLSNCKRLECLPSSIFRLKCLKTLDVSGCSKLKNLPDDLGFLVGLQELHCTHTAIQTIPSSISLLKNLRHLSFRGCNGLSSHVSSSSHVQKPMDVNFQNLLGLPSLIMLDFSNCNISDGGILSDLGFLPSLEELNLDGNNFSNIPAESISRLTRLKVLALAGCRRLESFPELPPSIEKLYADECTSLMSIDQLTKYPMLHEVSLTNCHQLVKDKRHASMLDSLLKHMLKGVYRNDGFSLYISGVEIPERFTYKNSGNDSISVALPKNWYTPTFRGFGICVVFDLMPPYTLHMDTKCPKTLQGLVTSFRLTRHDGLHREFSILYGLGIEKPVGLRSIFLALVPLNLCQPFKNSSCYNPNNFIHLELWVPDKIHKDAMTKEDRLGRLIGLEEFHCTDTAIRTIPSAVSLLKNLKQLSLRGCNALGLQLQASSAISPDLKSCIGGCRRLESFPELPPSIEKLYADECTSFKHMSSTSKIPNAAFTQKMSSTSKR</sequence>
<dbReference type="InterPro" id="IPR003591">
    <property type="entry name" value="Leu-rich_rpt_typical-subtyp"/>
</dbReference>
<reference evidence="7" key="2">
    <citation type="journal article" date="2017" name="J. Anim. Genet.">
        <title>Multiple reference genome sequences of hot pepper reveal the massive evolution of plant disease resistance genes by retroduplication.</title>
        <authorList>
            <person name="Kim S."/>
            <person name="Park J."/>
            <person name="Yeom S.-I."/>
            <person name="Kim Y.-M."/>
            <person name="Seo E."/>
            <person name="Kim K.-T."/>
            <person name="Kim M.-S."/>
            <person name="Lee J.M."/>
            <person name="Cheong K."/>
            <person name="Shin H.-S."/>
            <person name="Kim S.-B."/>
            <person name="Han K."/>
            <person name="Lee J."/>
            <person name="Park M."/>
            <person name="Lee H.-A."/>
            <person name="Lee H.-Y."/>
            <person name="Lee Y."/>
            <person name="Oh S."/>
            <person name="Lee J.H."/>
            <person name="Choi E."/>
            <person name="Choi E."/>
            <person name="Lee S.E."/>
            <person name="Jeon J."/>
            <person name="Kim H."/>
            <person name="Choi G."/>
            <person name="Song H."/>
            <person name="Lee J."/>
            <person name="Lee S.-C."/>
            <person name="Kwon J.-K."/>
            <person name="Lee H.-Y."/>
            <person name="Koo N."/>
            <person name="Hong Y."/>
            <person name="Kim R.W."/>
            <person name="Kang W.-H."/>
            <person name="Huh J.H."/>
            <person name="Kang B.-C."/>
            <person name="Yang T.-J."/>
            <person name="Lee Y.-H."/>
            <person name="Bennetzen J.L."/>
            <person name="Choi D."/>
        </authorList>
    </citation>
    <scope>NUCLEOTIDE SEQUENCE [LARGE SCALE GENOMIC DNA]</scope>
    <source>
        <strain evidence="7">cv. PBC81</strain>
    </source>
</reference>
<evidence type="ECO:0000259" key="5">
    <source>
        <dbReference type="Pfam" id="PF23286"/>
    </source>
</evidence>
<dbReference type="Pfam" id="PF23286">
    <property type="entry name" value="LRR_13"/>
    <property type="match status" value="1"/>
</dbReference>
<reference evidence="6 7" key="1">
    <citation type="journal article" date="2017" name="Genome Biol.">
        <title>New reference genome sequences of hot pepper reveal the massive evolution of plant disease-resistance genes by retroduplication.</title>
        <authorList>
            <person name="Kim S."/>
            <person name="Park J."/>
            <person name="Yeom S.I."/>
            <person name="Kim Y.M."/>
            <person name="Seo E."/>
            <person name="Kim K.T."/>
            <person name="Kim M.S."/>
            <person name="Lee J.M."/>
            <person name="Cheong K."/>
            <person name="Shin H.S."/>
            <person name="Kim S.B."/>
            <person name="Han K."/>
            <person name="Lee J."/>
            <person name="Park M."/>
            <person name="Lee H.A."/>
            <person name="Lee H.Y."/>
            <person name="Lee Y."/>
            <person name="Oh S."/>
            <person name="Lee J.H."/>
            <person name="Choi E."/>
            <person name="Choi E."/>
            <person name="Lee S.E."/>
            <person name="Jeon J."/>
            <person name="Kim H."/>
            <person name="Choi G."/>
            <person name="Song H."/>
            <person name="Lee J."/>
            <person name="Lee S.C."/>
            <person name="Kwon J.K."/>
            <person name="Lee H.Y."/>
            <person name="Koo N."/>
            <person name="Hong Y."/>
            <person name="Kim R.W."/>
            <person name="Kang W.H."/>
            <person name="Huh J.H."/>
            <person name="Kang B.C."/>
            <person name="Yang T.J."/>
            <person name="Lee Y.H."/>
            <person name="Bennetzen J.L."/>
            <person name="Choi D."/>
        </authorList>
    </citation>
    <scope>NUCLEOTIDE SEQUENCE [LARGE SCALE GENOMIC DNA]</scope>
    <source>
        <strain evidence="7">cv. PBC81</strain>
    </source>
</reference>
<dbReference type="AlphaFoldDB" id="A0A2G2UWI1"/>
<comment type="caution">
    <text evidence="6">The sequence shown here is derived from an EMBL/GenBank/DDBJ whole genome shotgun (WGS) entry which is preliminary data.</text>
</comment>
<feature type="domain" description="C-JID" evidence="4">
    <location>
        <begin position="272"/>
        <end position="402"/>
    </location>
</feature>
<keyword evidence="7" id="KW-1185">Reference proteome</keyword>
<dbReference type="PANTHER" id="PTHR47186">
    <property type="entry name" value="LEUCINE-RICH REPEAT-CONTAINING PROTEIN 57"/>
    <property type="match status" value="1"/>
</dbReference>
<dbReference type="SUPFAM" id="SSF52058">
    <property type="entry name" value="L domain-like"/>
    <property type="match status" value="1"/>
</dbReference>
<name>A0A2G2UWI1_CAPBA</name>
<proteinExistence type="predicted"/>
<dbReference type="PANTHER" id="PTHR47186:SF63">
    <property type="entry name" value="C-JID DOMAIN-CONTAINING PROTEIN"/>
    <property type="match status" value="1"/>
</dbReference>
<dbReference type="InterPro" id="IPR001611">
    <property type="entry name" value="Leu-rich_rpt"/>
</dbReference>
<dbReference type="SMART" id="SM00369">
    <property type="entry name" value="LRR_TYP"/>
    <property type="match status" value="4"/>
</dbReference>
<evidence type="ECO:0000256" key="2">
    <source>
        <dbReference type="ARBA" id="ARBA00022737"/>
    </source>
</evidence>
<evidence type="ECO:0000313" key="6">
    <source>
        <dbReference type="EMBL" id="PHT25089.1"/>
    </source>
</evidence>
<dbReference type="InterPro" id="IPR045344">
    <property type="entry name" value="C-JID"/>
</dbReference>
<dbReference type="OrthoDB" id="1936883at2759"/>
<dbReference type="Proteomes" id="UP000224567">
    <property type="component" value="Unassembled WGS sequence"/>
</dbReference>
<keyword evidence="3" id="KW-0611">Plant defense</keyword>
<evidence type="ECO:0000256" key="3">
    <source>
        <dbReference type="ARBA" id="ARBA00022821"/>
    </source>
</evidence>
<evidence type="ECO:0000259" key="4">
    <source>
        <dbReference type="Pfam" id="PF20160"/>
    </source>
</evidence>
<dbReference type="InterPro" id="IPR032675">
    <property type="entry name" value="LRR_dom_sf"/>
</dbReference>
<dbReference type="Pfam" id="PF20160">
    <property type="entry name" value="C-JID"/>
    <property type="match status" value="1"/>
</dbReference>
<protein>
    <submittedName>
        <fullName evidence="6">Uncharacterized protein</fullName>
    </submittedName>
</protein>